<evidence type="ECO:0000259" key="1">
    <source>
        <dbReference type="Pfam" id="PF00557"/>
    </source>
</evidence>
<dbReference type="PANTHER" id="PTHR46112">
    <property type="entry name" value="AMINOPEPTIDASE"/>
    <property type="match status" value="1"/>
</dbReference>
<reference evidence="3" key="1">
    <citation type="submission" date="2018-05" db="EMBL/GenBank/DDBJ databases">
        <authorList>
            <person name="Lanie J.A."/>
            <person name="Ng W.-L."/>
            <person name="Kazmierczak K.M."/>
            <person name="Andrzejewski T.M."/>
            <person name="Davidsen T.M."/>
            <person name="Wayne K.J."/>
            <person name="Tettelin H."/>
            <person name="Glass J.I."/>
            <person name="Rusch D."/>
            <person name="Podicherti R."/>
            <person name="Tsui H.-C.T."/>
            <person name="Winkler M.E."/>
        </authorList>
    </citation>
    <scope>NUCLEOTIDE SEQUENCE</scope>
</reference>
<dbReference type="EMBL" id="UINC01028397">
    <property type="protein sequence ID" value="SVB09306.1"/>
    <property type="molecule type" value="Genomic_DNA"/>
</dbReference>
<dbReference type="Pfam" id="PF00557">
    <property type="entry name" value="Peptidase_M24"/>
    <property type="match status" value="1"/>
</dbReference>
<feature type="domain" description="Peptidase M24" evidence="1">
    <location>
        <begin position="144"/>
        <end position="345"/>
    </location>
</feature>
<dbReference type="PANTHER" id="PTHR46112:SF3">
    <property type="entry name" value="AMINOPEPTIDASE YPDF"/>
    <property type="match status" value="1"/>
</dbReference>
<protein>
    <recommendedName>
        <fullName evidence="4">Peptidase M24 domain-containing protein</fullName>
    </recommendedName>
</protein>
<proteinExistence type="predicted"/>
<accession>A0A382B692</accession>
<dbReference type="InterPro" id="IPR036005">
    <property type="entry name" value="Creatinase/aminopeptidase-like"/>
</dbReference>
<gene>
    <name evidence="3" type="ORF">METZ01_LOCUS162160</name>
</gene>
<dbReference type="SUPFAM" id="SSF53092">
    <property type="entry name" value="Creatinase/prolidase N-terminal domain"/>
    <property type="match status" value="1"/>
</dbReference>
<dbReference type="CDD" id="cd01092">
    <property type="entry name" value="APP-like"/>
    <property type="match status" value="1"/>
</dbReference>
<name>A0A382B692_9ZZZZ</name>
<evidence type="ECO:0000313" key="3">
    <source>
        <dbReference type="EMBL" id="SVB09306.1"/>
    </source>
</evidence>
<dbReference type="InterPro" id="IPR050659">
    <property type="entry name" value="Peptidase_M24B"/>
</dbReference>
<evidence type="ECO:0008006" key="4">
    <source>
        <dbReference type="Google" id="ProtNLM"/>
    </source>
</evidence>
<dbReference type="Gene3D" id="3.40.350.10">
    <property type="entry name" value="Creatinase/prolidase N-terminal domain"/>
    <property type="match status" value="1"/>
</dbReference>
<organism evidence="3">
    <name type="scientific">marine metagenome</name>
    <dbReference type="NCBI Taxonomy" id="408172"/>
    <lineage>
        <taxon>unclassified sequences</taxon>
        <taxon>metagenomes</taxon>
        <taxon>ecological metagenomes</taxon>
    </lineage>
</organism>
<dbReference type="AlphaFoldDB" id="A0A382B692"/>
<dbReference type="Pfam" id="PF01321">
    <property type="entry name" value="Creatinase_N"/>
    <property type="match status" value="1"/>
</dbReference>
<evidence type="ECO:0000259" key="2">
    <source>
        <dbReference type="Pfam" id="PF01321"/>
    </source>
</evidence>
<dbReference type="InterPro" id="IPR000994">
    <property type="entry name" value="Pept_M24"/>
</dbReference>
<dbReference type="SUPFAM" id="SSF55920">
    <property type="entry name" value="Creatinase/aminopeptidase"/>
    <property type="match status" value="1"/>
</dbReference>
<dbReference type="InterPro" id="IPR029149">
    <property type="entry name" value="Creatin/AminoP/Spt16_N"/>
</dbReference>
<dbReference type="InterPro" id="IPR000587">
    <property type="entry name" value="Creatinase_N"/>
</dbReference>
<dbReference type="Gene3D" id="3.90.230.10">
    <property type="entry name" value="Creatinase/methionine aminopeptidase superfamily"/>
    <property type="match status" value="1"/>
</dbReference>
<feature type="domain" description="Creatinase N-terminal" evidence="2">
    <location>
        <begin position="9"/>
        <end position="133"/>
    </location>
</feature>
<sequence length="361" mass="40049">MISFLYSNRQEKLKSVLGEQGIDGILITNLTNIRYICGFTGSSATCLILPEKQYFLSDGRYAEQSREQVSDFSMVIENLSHLELLSAKKKNLIPDGLKLGFEGDHLSVSQYNTMIDLFPKTDWVCTKGILEDLQAVKDKSELDAIRTAVEITDSCYKKIIPRIKEGITEKEIANDLVMYYRCEADGEAYPPIVAGGPNGALPHAVPSDREFKKGDFIVIDAAAKYAGYHADMTRTPVLGKATDKHREIYGIVREAQESAVSLSKAGVSCKEVDAISRNIISERGYGQYFNHGTGHGLGLEIHTQPRLSKLSDQVLQINNVVTVEPGIYLPGWGGVRIEDDIIIEENRCEVLNTTTRELVVL</sequence>